<name>A0A518DX62_9BACT</name>
<dbReference type="InterPro" id="IPR024072">
    <property type="entry name" value="DHFR-like_dom_sf"/>
</dbReference>
<dbReference type="EC" id="1.5.1.3" evidence="2"/>
<dbReference type="GO" id="GO:0008703">
    <property type="term" value="F:5-amino-6-(5-phosphoribosylamino)uracil reductase activity"/>
    <property type="evidence" value="ECO:0007669"/>
    <property type="project" value="InterPro"/>
</dbReference>
<dbReference type="InterPro" id="IPR002734">
    <property type="entry name" value="RibDG_C"/>
</dbReference>
<dbReference type="PANTHER" id="PTHR38011:SF11">
    <property type="entry name" value="2,5-DIAMINO-6-RIBOSYLAMINO-4(3H)-PYRIMIDINONE 5'-PHOSPHATE REDUCTASE"/>
    <property type="match status" value="1"/>
</dbReference>
<dbReference type="Proteomes" id="UP000317648">
    <property type="component" value="Chromosome"/>
</dbReference>
<dbReference type="Gene3D" id="3.40.430.10">
    <property type="entry name" value="Dihydrofolate Reductase, subunit A"/>
    <property type="match status" value="1"/>
</dbReference>
<sequence>MKFSVYIAVSLDGFIAREDGRLDWLPGAEPDSPPDVVAENGEAAEDYGFHAFMETVDVLVMGRKTFEKVLSLGAWHYGDTRVIVLSSSPVTIPPKLAATVEHRSSSPSRLKEELTAAGVQHAYVDGGVTIQRFLKAGLVDQLIITRIPVLIGNGIPLFGPLEQDIPLRHRATLQFPSGFVQSRYEIA</sequence>
<evidence type="ECO:0000313" key="3">
    <source>
        <dbReference type="Proteomes" id="UP000317648"/>
    </source>
</evidence>
<dbReference type="InterPro" id="IPR050765">
    <property type="entry name" value="Riboflavin_Biosynth_HTPR"/>
</dbReference>
<dbReference type="RefSeq" id="WP_145055040.1">
    <property type="nucleotide sequence ID" value="NZ_CP036433.1"/>
</dbReference>
<dbReference type="Pfam" id="PF01872">
    <property type="entry name" value="RibD_C"/>
    <property type="match status" value="1"/>
</dbReference>
<dbReference type="AlphaFoldDB" id="A0A518DX62"/>
<dbReference type="KEGG" id="lcre:Pla8534_42240"/>
<dbReference type="EMBL" id="CP036433">
    <property type="protein sequence ID" value="QDU96404.1"/>
    <property type="molecule type" value="Genomic_DNA"/>
</dbReference>
<feature type="domain" description="Bacterial bifunctional deaminase-reductase C-terminal" evidence="1">
    <location>
        <begin position="7"/>
        <end position="178"/>
    </location>
</feature>
<reference evidence="2 3" key="1">
    <citation type="submission" date="2019-02" db="EMBL/GenBank/DDBJ databases">
        <title>Deep-cultivation of Planctomycetes and their phenomic and genomic characterization uncovers novel biology.</title>
        <authorList>
            <person name="Wiegand S."/>
            <person name="Jogler M."/>
            <person name="Boedeker C."/>
            <person name="Pinto D."/>
            <person name="Vollmers J."/>
            <person name="Rivas-Marin E."/>
            <person name="Kohn T."/>
            <person name="Peeters S.H."/>
            <person name="Heuer A."/>
            <person name="Rast P."/>
            <person name="Oberbeckmann S."/>
            <person name="Bunk B."/>
            <person name="Jeske O."/>
            <person name="Meyerdierks A."/>
            <person name="Storesund J.E."/>
            <person name="Kallscheuer N."/>
            <person name="Luecker S."/>
            <person name="Lage O.M."/>
            <person name="Pohl T."/>
            <person name="Merkel B.J."/>
            <person name="Hornburger P."/>
            <person name="Mueller R.-W."/>
            <person name="Bruemmer F."/>
            <person name="Labrenz M."/>
            <person name="Spormann A.M."/>
            <person name="Op den Camp H."/>
            <person name="Overmann J."/>
            <person name="Amann R."/>
            <person name="Jetten M.S.M."/>
            <person name="Mascher T."/>
            <person name="Medema M.H."/>
            <person name="Devos D.P."/>
            <person name="Kaster A.-K."/>
            <person name="Ovreas L."/>
            <person name="Rohde M."/>
            <person name="Galperin M.Y."/>
            <person name="Jogler C."/>
        </authorList>
    </citation>
    <scope>NUCLEOTIDE SEQUENCE [LARGE SCALE GENOMIC DNA]</scope>
    <source>
        <strain evidence="2 3">Pla85_3_4</strain>
    </source>
</reference>
<evidence type="ECO:0000259" key="1">
    <source>
        <dbReference type="Pfam" id="PF01872"/>
    </source>
</evidence>
<dbReference type="SUPFAM" id="SSF53597">
    <property type="entry name" value="Dihydrofolate reductase-like"/>
    <property type="match status" value="1"/>
</dbReference>
<protein>
    <submittedName>
        <fullName evidence="2">Dihydrofolate reductase</fullName>
        <ecNumber evidence="2">1.5.1.3</ecNumber>
    </submittedName>
</protein>
<accession>A0A518DX62</accession>
<dbReference type="GO" id="GO:0004146">
    <property type="term" value="F:dihydrofolate reductase activity"/>
    <property type="evidence" value="ECO:0007669"/>
    <property type="project" value="UniProtKB-EC"/>
</dbReference>
<dbReference type="OrthoDB" id="195113at2"/>
<dbReference type="PANTHER" id="PTHR38011">
    <property type="entry name" value="DIHYDROFOLATE REDUCTASE FAMILY PROTEIN (AFU_ORTHOLOGUE AFUA_8G06820)"/>
    <property type="match status" value="1"/>
</dbReference>
<proteinExistence type="predicted"/>
<gene>
    <name evidence="2" type="primary">folA</name>
    <name evidence="2" type="ORF">Pla8534_42240</name>
</gene>
<evidence type="ECO:0000313" key="2">
    <source>
        <dbReference type="EMBL" id="QDU96404.1"/>
    </source>
</evidence>
<organism evidence="2 3">
    <name type="scientific">Lignipirellula cremea</name>
    <dbReference type="NCBI Taxonomy" id="2528010"/>
    <lineage>
        <taxon>Bacteria</taxon>
        <taxon>Pseudomonadati</taxon>
        <taxon>Planctomycetota</taxon>
        <taxon>Planctomycetia</taxon>
        <taxon>Pirellulales</taxon>
        <taxon>Pirellulaceae</taxon>
        <taxon>Lignipirellula</taxon>
    </lineage>
</organism>
<dbReference type="GO" id="GO:0009231">
    <property type="term" value="P:riboflavin biosynthetic process"/>
    <property type="evidence" value="ECO:0007669"/>
    <property type="project" value="InterPro"/>
</dbReference>
<keyword evidence="2" id="KW-0560">Oxidoreductase</keyword>
<keyword evidence="3" id="KW-1185">Reference proteome</keyword>